<dbReference type="InterPro" id="IPR011009">
    <property type="entry name" value="Kinase-like_dom_sf"/>
</dbReference>
<dbReference type="Proteomes" id="UP000001460">
    <property type="component" value="Unassembled WGS sequence"/>
</dbReference>
<dbReference type="Gene3D" id="1.10.510.10">
    <property type="entry name" value="Transferase(Phosphotransferase) domain 1"/>
    <property type="match status" value="1"/>
</dbReference>
<dbReference type="SUPFAM" id="SSF48371">
    <property type="entry name" value="ARM repeat"/>
    <property type="match status" value="1"/>
</dbReference>
<dbReference type="GO" id="GO:0004672">
    <property type="term" value="F:protein kinase activity"/>
    <property type="evidence" value="ECO:0007669"/>
    <property type="project" value="InterPro"/>
</dbReference>
<evidence type="ECO:0000313" key="2">
    <source>
        <dbReference type="EMBL" id="EEA05636.1"/>
    </source>
</evidence>
<dbReference type="AlphaFoldDB" id="B6AB84"/>
<dbReference type="Pfam" id="PF00069">
    <property type="entry name" value="Pkinase"/>
    <property type="match status" value="1"/>
</dbReference>
<organism evidence="2 3">
    <name type="scientific">Cryptosporidium muris (strain RN66)</name>
    <dbReference type="NCBI Taxonomy" id="441375"/>
    <lineage>
        <taxon>Eukaryota</taxon>
        <taxon>Sar</taxon>
        <taxon>Alveolata</taxon>
        <taxon>Apicomplexa</taxon>
        <taxon>Conoidasida</taxon>
        <taxon>Coccidia</taxon>
        <taxon>Eucoccidiorida</taxon>
        <taxon>Eimeriorina</taxon>
        <taxon>Cryptosporidiidae</taxon>
        <taxon>Cryptosporidium</taxon>
    </lineage>
</organism>
<protein>
    <submittedName>
        <fullName evidence="2">HEAT repeat family protein</fullName>
    </submittedName>
</protein>
<dbReference type="SUPFAM" id="SSF56112">
    <property type="entry name" value="Protein kinase-like (PK-like)"/>
    <property type="match status" value="1"/>
</dbReference>
<dbReference type="eggNOG" id="KOG1243">
    <property type="taxonomic scope" value="Eukaryota"/>
</dbReference>
<dbReference type="InterPro" id="IPR011989">
    <property type="entry name" value="ARM-like"/>
</dbReference>
<evidence type="ECO:0000313" key="3">
    <source>
        <dbReference type="Proteomes" id="UP000001460"/>
    </source>
</evidence>
<dbReference type="InterPro" id="IPR016024">
    <property type="entry name" value="ARM-type_fold"/>
</dbReference>
<dbReference type="OrthoDB" id="447103at2759"/>
<dbReference type="PANTHER" id="PTHR12984">
    <property type="entry name" value="SCY1-RELATED S/T PROTEIN KINASE-LIKE"/>
    <property type="match status" value="1"/>
</dbReference>
<reference evidence="2" key="1">
    <citation type="submission" date="2008-06" db="EMBL/GenBank/DDBJ databases">
        <authorList>
            <person name="Lorenzi H."/>
            <person name="Inman J."/>
            <person name="Miller J."/>
            <person name="Schobel S."/>
            <person name="Amedeo P."/>
            <person name="Caler E.V."/>
            <person name="da Silva J."/>
        </authorList>
    </citation>
    <scope>NUCLEOTIDE SEQUENCE [LARGE SCALE GENOMIC DNA]</scope>
    <source>
        <strain evidence="2">RN66</strain>
    </source>
</reference>
<dbReference type="STRING" id="441375.B6AB84"/>
<keyword evidence="3" id="KW-1185">Reference proteome</keyword>
<sequence length="855" mass="98493">MFSSLISKFFNDLPSNFGYNIGEKVEEYIPSLWVHYRGFKKNKLDTPCSIFIYDKSSSTNLESLRFLDKDTIRRLVKTQFQRCRSLIHPSIIKVYDAIEVDNHYYIVTEPCISLYSLYLFGKFEFKMTDDSNNSKPYYIWFSKDCTFGIYDIMKSLKFLHNDAKLIHGNINPLNIYINSQGYWKLGGFEYCLPLHEASSNYIEDIKKWNIAYNVVGWKFPNNTRNPKCLDMWSLGALIYWYFDVSQNIKLDEELNIDKGDNFMKSLKNNKPNLRENILNLPYTRDNILSLEKNILPLWIQDWVGGLLTSINTGIEVSLNDGITLISRSSPIVELFNHLDEFQLKTDPERVTFCSQYLQQLILSIRSNTDISINIIIGQRLLTKLLDTFPQYTSNIFPIIISILNEFDNRKCPEFLLKPFLSTLNNLLTQNDRSIRYTILKNISSYYDFIEVDILISCIDPMVLGFHDTMQLIRETTLQSMIYIIPKLLSCNNNETESKDNSTLLKSSKSSDFIDSIKEGWKKNSAVIFNTFSTGDQIQIAVNKLVNAMFTLAKDPEVIVRSNTAICFAKLLCILPQEYHMAILNKVYLTVIKDNYPICRKAVLQALNSTVIYYPCNVITQLILPNVSIYGFIQDNYEIMQITADLIKHIAFILSDYVKNKNETTELNDINSLEAVDDNNTSSKDIILDNTENYCGFEYSGSNEKLHDKIIENNKEKTNGVGRNKLNYIGNIDSSQNLNSDSCWDDDYLFDYIGTNEAIKLGTTVTTISSNLLNNNLIDIDSRRDESQRVINLNVAHNSTRSAKLDVSINNKNTIKLQNKSTIDANLKFNTINNNNSNSVNIILNNDDFWKEFEGI</sequence>
<dbReference type="Gene3D" id="1.25.10.10">
    <property type="entry name" value="Leucine-rich Repeat Variant"/>
    <property type="match status" value="1"/>
</dbReference>
<dbReference type="PROSITE" id="PS50011">
    <property type="entry name" value="PROTEIN_KINASE_DOM"/>
    <property type="match status" value="1"/>
</dbReference>
<dbReference type="GeneID" id="6994746"/>
<accession>B6AB84</accession>
<dbReference type="RefSeq" id="XP_002139985.1">
    <property type="nucleotide sequence ID" value="XM_002139949.1"/>
</dbReference>
<dbReference type="Gene3D" id="3.30.200.20">
    <property type="entry name" value="Phosphorylase Kinase, domain 1"/>
    <property type="match status" value="1"/>
</dbReference>
<dbReference type="InterPro" id="IPR051177">
    <property type="entry name" value="CIK-Related_Protein"/>
</dbReference>
<name>B6AB84_CRYMR</name>
<feature type="domain" description="Protein kinase" evidence="1">
    <location>
        <begin position="36"/>
        <end position="362"/>
    </location>
</feature>
<dbReference type="InterPro" id="IPR000719">
    <property type="entry name" value="Prot_kinase_dom"/>
</dbReference>
<dbReference type="GO" id="GO:0005524">
    <property type="term" value="F:ATP binding"/>
    <property type="evidence" value="ECO:0007669"/>
    <property type="project" value="InterPro"/>
</dbReference>
<dbReference type="PANTHER" id="PTHR12984:SF3">
    <property type="entry name" value="N-TERMINAL KINASE-LIKE PROTEIN"/>
    <property type="match status" value="1"/>
</dbReference>
<evidence type="ECO:0000259" key="1">
    <source>
        <dbReference type="PROSITE" id="PS50011"/>
    </source>
</evidence>
<dbReference type="EMBL" id="DS989727">
    <property type="protein sequence ID" value="EEA05636.1"/>
    <property type="molecule type" value="Genomic_DNA"/>
</dbReference>
<gene>
    <name evidence="2" type="ORF">CMU_026440</name>
</gene>
<proteinExistence type="predicted"/>
<dbReference type="VEuPathDB" id="CryptoDB:CMU_026440"/>